<dbReference type="GO" id="GO:0004831">
    <property type="term" value="F:tyrosine-tRNA ligase activity"/>
    <property type="evidence" value="ECO:0007669"/>
    <property type="project" value="UniProtKB-EC"/>
</dbReference>
<accession>A0ABT1N2C2</accession>
<sequence length="394" mass="44154">MNIDQALALIHRGTEQVTPESALIDKLKKDRPLVVKLGADPTAPDIHLGHTVILNKLRQFQDLGHKVVFLIGDFTGKIGDPSGKNTTRPPLTTEQVLANAETYQQQVFKILDPSKTEIVFNSHWLSQLGAEGMLKLTASQTVARMLEREDFKKRFAEQQSIGIHEFIYPLLQGYDSVELKADIELGGTDQTFNLLMGRELQKQHNMEPQVVITMPLLVGLDGSKKMSKSAANYIGITESSEEMFGKLMSISDELMWNYFELLSFRSMDDIEQFKRDINTGRNPKEIKVLLAKEIVARFHSDEAANSAESMFNQRFAAKVLPDNLETIEMQHGLTISQVLKQAELTASTSEAIRLIKQGAVKIDGIKVEETSFELPVGESIYQVGKRRVAKINIV</sequence>
<dbReference type="InterPro" id="IPR024108">
    <property type="entry name" value="Tyr-tRNA-ligase_bac_2"/>
</dbReference>
<feature type="domain" description="RNA-binding S4" evidence="11">
    <location>
        <begin position="333"/>
        <end position="394"/>
    </location>
</feature>
<dbReference type="InterPro" id="IPR002942">
    <property type="entry name" value="S4_RNA-bd"/>
</dbReference>
<keyword evidence="3 9" id="KW-0547">Nucleotide-binding</keyword>
<evidence type="ECO:0000256" key="6">
    <source>
        <dbReference type="ARBA" id="ARBA00022917"/>
    </source>
</evidence>
<evidence type="ECO:0000256" key="8">
    <source>
        <dbReference type="ARBA" id="ARBA00048248"/>
    </source>
</evidence>
<dbReference type="SUPFAM" id="SSF52374">
    <property type="entry name" value="Nucleotidylyl transferase"/>
    <property type="match status" value="1"/>
</dbReference>
<feature type="short sequence motif" description="'KMSKS' region" evidence="9">
    <location>
        <begin position="225"/>
        <end position="229"/>
    </location>
</feature>
<protein>
    <recommendedName>
        <fullName evidence="9">Tyrosine--tRNA ligase</fullName>
        <ecNumber evidence="9">6.1.1.1</ecNumber>
    </recommendedName>
    <alternativeName>
        <fullName evidence="9">Tyrosyl-tRNA synthetase</fullName>
        <shortName evidence="9">TyrRS</shortName>
    </alternativeName>
</protein>
<dbReference type="EC" id="6.1.1.1" evidence="9"/>
<evidence type="ECO:0000256" key="1">
    <source>
        <dbReference type="ARBA" id="ARBA00022490"/>
    </source>
</evidence>
<dbReference type="PROSITE" id="PS50889">
    <property type="entry name" value="S4"/>
    <property type="match status" value="1"/>
</dbReference>
<dbReference type="InterPro" id="IPR002307">
    <property type="entry name" value="Tyr-tRNA-ligase"/>
</dbReference>
<comment type="catalytic activity">
    <reaction evidence="8 9">
        <text>tRNA(Tyr) + L-tyrosine + ATP = L-tyrosyl-tRNA(Tyr) + AMP + diphosphate + H(+)</text>
        <dbReference type="Rhea" id="RHEA:10220"/>
        <dbReference type="Rhea" id="RHEA-COMP:9706"/>
        <dbReference type="Rhea" id="RHEA-COMP:9707"/>
        <dbReference type="ChEBI" id="CHEBI:15378"/>
        <dbReference type="ChEBI" id="CHEBI:30616"/>
        <dbReference type="ChEBI" id="CHEBI:33019"/>
        <dbReference type="ChEBI" id="CHEBI:58315"/>
        <dbReference type="ChEBI" id="CHEBI:78442"/>
        <dbReference type="ChEBI" id="CHEBI:78536"/>
        <dbReference type="ChEBI" id="CHEBI:456215"/>
        <dbReference type="EC" id="6.1.1.1"/>
    </reaction>
</comment>
<dbReference type="InterPro" id="IPR014729">
    <property type="entry name" value="Rossmann-like_a/b/a_fold"/>
</dbReference>
<keyword evidence="1 9" id="KW-0963">Cytoplasm</keyword>
<organism evidence="12 13">
    <name type="scientific">Photobacterium pectinilyticum</name>
    <dbReference type="NCBI Taxonomy" id="2906793"/>
    <lineage>
        <taxon>Bacteria</taxon>
        <taxon>Pseudomonadati</taxon>
        <taxon>Pseudomonadota</taxon>
        <taxon>Gammaproteobacteria</taxon>
        <taxon>Vibrionales</taxon>
        <taxon>Vibrionaceae</taxon>
        <taxon>Photobacterium</taxon>
    </lineage>
</organism>
<name>A0ABT1N2C2_9GAMM</name>
<dbReference type="NCBIfam" id="TIGR00234">
    <property type="entry name" value="tyrS"/>
    <property type="match status" value="1"/>
</dbReference>
<keyword evidence="13" id="KW-1185">Reference proteome</keyword>
<comment type="subunit">
    <text evidence="9">Homodimer.</text>
</comment>
<dbReference type="CDD" id="cd00165">
    <property type="entry name" value="S4"/>
    <property type="match status" value="1"/>
</dbReference>
<dbReference type="PANTHER" id="PTHR11766">
    <property type="entry name" value="TYROSYL-TRNA SYNTHETASE"/>
    <property type="match status" value="1"/>
</dbReference>
<evidence type="ECO:0000256" key="5">
    <source>
        <dbReference type="ARBA" id="ARBA00022884"/>
    </source>
</evidence>
<feature type="binding site" evidence="9">
    <location>
        <position position="228"/>
    </location>
    <ligand>
        <name>ATP</name>
        <dbReference type="ChEBI" id="CHEBI:30616"/>
    </ligand>
</feature>
<evidence type="ECO:0000256" key="10">
    <source>
        <dbReference type="PROSITE-ProRule" id="PRU00182"/>
    </source>
</evidence>
<feature type="short sequence motif" description="'HIGH' region" evidence="9">
    <location>
        <begin position="41"/>
        <end position="50"/>
    </location>
</feature>
<evidence type="ECO:0000313" key="13">
    <source>
        <dbReference type="Proteomes" id="UP001524460"/>
    </source>
</evidence>
<comment type="subcellular location">
    <subcellularLocation>
        <location evidence="9">Cytoplasm</location>
    </subcellularLocation>
</comment>
<evidence type="ECO:0000256" key="9">
    <source>
        <dbReference type="HAMAP-Rule" id="MF_02007"/>
    </source>
</evidence>
<dbReference type="Gene3D" id="1.10.240.10">
    <property type="entry name" value="Tyrosyl-Transfer RNA Synthetase"/>
    <property type="match status" value="1"/>
</dbReference>
<keyword evidence="7 9" id="KW-0030">Aminoacyl-tRNA synthetase</keyword>
<dbReference type="Pfam" id="PF01479">
    <property type="entry name" value="S4"/>
    <property type="match status" value="1"/>
</dbReference>
<dbReference type="SMART" id="SM00363">
    <property type="entry name" value="S4"/>
    <property type="match status" value="1"/>
</dbReference>
<comment type="caution">
    <text evidence="12">The sequence shown here is derived from an EMBL/GenBank/DDBJ whole genome shotgun (WGS) entry which is preliminary data.</text>
</comment>
<keyword evidence="2 9" id="KW-0436">Ligase</keyword>
<dbReference type="InterPro" id="IPR024088">
    <property type="entry name" value="Tyr-tRNA-ligase_bac-type"/>
</dbReference>
<evidence type="ECO:0000313" key="12">
    <source>
        <dbReference type="EMBL" id="MCQ1058682.1"/>
    </source>
</evidence>
<gene>
    <name evidence="9 12" type="primary">tyrS</name>
    <name evidence="12" type="ORF">NHN17_11515</name>
</gene>
<dbReference type="CDD" id="cd00805">
    <property type="entry name" value="TyrRS_core"/>
    <property type="match status" value="1"/>
</dbReference>
<comment type="similarity">
    <text evidence="9">Belongs to the class-I aminoacyl-tRNA synthetase family. TyrS type 2 subfamily.</text>
</comment>
<dbReference type="PRINTS" id="PR01040">
    <property type="entry name" value="TRNASYNTHTYR"/>
</dbReference>
<evidence type="ECO:0000256" key="7">
    <source>
        <dbReference type="ARBA" id="ARBA00023146"/>
    </source>
</evidence>
<proteinExistence type="inferred from homology"/>
<dbReference type="PROSITE" id="PS00178">
    <property type="entry name" value="AA_TRNA_LIGASE_I"/>
    <property type="match status" value="1"/>
</dbReference>
<keyword evidence="4 9" id="KW-0067">ATP-binding</keyword>
<dbReference type="EMBL" id="JANEYT010000022">
    <property type="protein sequence ID" value="MCQ1058682.1"/>
    <property type="molecule type" value="Genomic_DNA"/>
</dbReference>
<reference evidence="12 13" key="1">
    <citation type="submission" date="2022-07" db="EMBL/GenBank/DDBJ databases">
        <title>Photobacterium pectinilyticum sp. nov., a marine bacterium isolated from surface seawater of Qingdao offshore.</title>
        <authorList>
            <person name="Wang X."/>
        </authorList>
    </citation>
    <scope>NUCLEOTIDE SEQUENCE [LARGE SCALE GENOMIC DNA]</scope>
    <source>
        <strain evidence="12 13">ZSDE20</strain>
    </source>
</reference>
<dbReference type="InterPro" id="IPR002305">
    <property type="entry name" value="aa-tRNA-synth_Ic"/>
</dbReference>
<dbReference type="Gene3D" id="3.40.50.620">
    <property type="entry name" value="HUPs"/>
    <property type="match status" value="1"/>
</dbReference>
<evidence type="ECO:0000256" key="3">
    <source>
        <dbReference type="ARBA" id="ARBA00022741"/>
    </source>
</evidence>
<evidence type="ECO:0000259" key="11">
    <source>
        <dbReference type="SMART" id="SM00363"/>
    </source>
</evidence>
<keyword evidence="5 10" id="KW-0694">RNA-binding</keyword>
<dbReference type="HAMAP" id="MF_02007">
    <property type="entry name" value="Tyr_tRNA_synth_type2"/>
    <property type="match status" value="1"/>
</dbReference>
<keyword evidence="6 9" id="KW-0648">Protein biosynthesis</keyword>
<dbReference type="PANTHER" id="PTHR11766:SF1">
    <property type="entry name" value="TYROSINE--TRNA LIGASE"/>
    <property type="match status" value="1"/>
</dbReference>
<dbReference type="RefSeq" id="WP_255042676.1">
    <property type="nucleotide sequence ID" value="NZ_JANEYT010000022.1"/>
</dbReference>
<dbReference type="InterPro" id="IPR001412">
    <property type="entry name" value="aa-tRNA-synth_I_CS"/>
</dbReference>
<dbReference type="Proteomes" id="UP001524460">
    <property type="component" value="Unassembled WGS sequence"/>
</dbReference>
<evidence type="ECO:0000256" key="2">
    <source>
        <dbReference type="ARBA" id="ARBA00022598"/>
    </source>
</evidence>
<dbReference type="Gene3D" id="3.10.290.10">
    <property type="entry name" value="RNA-binding S4 domain"/>
    <property type="match status" value="1"/>
</dbReference>
<dbReference type="Pfam" id="PF00579">
    <property type="entry name" value="tRNA-synt_1b"/>
    <property type="match status" value="1"/>
</dbReference>
<dbReference type="InterPro" id="IPR036986">
    <property type="entry name" value="S4_RNA-bd_sf"/>
</dbReference>
<evidence type="ECO:0000256" key="4">
    <source>
        <dbReference type="ARBA" id="ARBA00022840"/>
    </source>
</evidence>
<dbReference type="SUPFAM" id="SSF55174">
    <property type="entry name" value="Alpha-L RNA-binding motif"/>
    <property type="match status" value="1"/>
</dbReference>
<comment type="function">
    <text evidence="9">Catalyzes the attachment of tyrosine to tRNA(Tyr) in a two-step reaction: tyrosine is first activated by ATP to form Tyr-AMP and then transferred to the acceptor end of tRNA(Tyr).</text>
</comment>